<keyword evidence="2" id="KW-0677">Repeat</keyword>
<gene>
    <name evidence="8" type="ORF">S01H1_46641</name>
</gene>
<dbReference type="Gene3D" id="1.10.287.110">
    <property type="entry name" value="DnaJ domain"/>
    <property type="match status" value="1"/>
</dbReference>
<dbReference type="InterPro" id="IPR018253">
    <property type="entry name" value="DnaJ_domain_CS"/>
</dbReference>
<evidence type="ECO:0000259" key="7">
    <source>
        <dbReference type="PROSITE" id="PS51188"/>
    </source>
</evidence>
<dbReference type="Gene3D" id="2.60.260.20">
    <property type="entry name" value="Urease metallochaperone UreE, N-terminal domain"/>
    <property type="match status" value="1"/>
</dbReference>
<dbReference type="GO" id="GO:0031072">
    <property type="term" value="F:heat shock protein binding"/>
    <property type="evidence" value="ECO:0007669"/>
    <property type="project" value="InterPro"/>
</dbReference>
<dbReference type="InterPro" id="IPR036410">
    <property type="entry name" value="HSP_DnaJ_Cys-rich_dom_sf"/>
</dbReference>
<dbReference type="PANTHER" id="PTHR43096:SF52">
    <property type="entry name" value="DNAJ HOMOLOG 1, MITOCHONDRIAL-RELATED"/>
    <property type="match status" value="1"/>
</dbReference>
<dbReference type="GO" id="GO:0051082">
    <property type="term" value="F:unfolded protein binding"/>
    <property type="evidence" value="ECO:0007669"/>
    <property type="project" value="InterPro"/>
</dbReference>
<dbReference type="CDD" id="cd10719">
    <property type="entry name" value="DnaJ_zf"/>
    <property type="match status" value="1"/>
</dbReference>
<dbReference type="InterPro" id="IPR008971">
    <property type="entry name" value="HSP40/DnaJ_pept-bd"/>
</dbReference>
<dbReference type="PRINTS" id="PR00625">
    <property type="entry name" value="JDOMAIN"/>
</dbReference>
<dbReference type="Pfam" id="PF00226">
    <property type="entry name" value="DnaJ"/>
    <property type="match status" value="1"/>
</dbReference>
<dbReference type="PANTHER" id="PTHR43096">
    <property type="entry name" value="DNAJ HOMOLOG 1, MITOCHONDRIAL-RELATED"/>
    <property type="match status" value="1"/>
</dbReference>
<dbReference type="PROSITE" id="PS51188">
    <property type="entry name" value="ZF_CR"/>
    <property type="match status" value="1"/>
</dbReference>
<comment type="caution">
    <text evidence="8">The sequence shown here is derived from an EMBL/GenBank/DDBJ whole genome shotgun (WGS) entry which is preliminary data.</text>
</comment>
<feature type="domain" description="J" evidence="6">
    <location>
        <begin position="1"/>
        <end position="60"/>
    </location>
</feature>
<dbReference type="InterPro" id="IPR002939">
    <property type="entry name" value="DnaJ_C"/>
</dbReference>
<dbReference type="Pfam" id="PF00684">
    <property type="entry name" value="DnaJ_CXXCXGXG"/>
    <property type="match status" value="1"/>
</dbReference>
<sequence>LGINKNASQKEIKRAFRKLAFKYHPDRSKLPNAEEKFKEASEAYAILSDPKKRRKYDSSGLEGINKQYKQEDIYNRQNFQDIFSEFGFNGNDLFNRIFGGGFTFRQGQRELFRGRNLDAQMEITLEQAAFGTKLEVNLPRMKKCTKCGGLGVEPGSKLLTCPKCQGAGRIAHRIKSNLDFGQVIVSCDRCNGRGKVAQKKCKTCGGDGLEERRARLQVKVPAGIDDGDRLVLRGQGEYGPYNGPPGDFYVTIRVKPHPYLNRK</sequence>
<dbReference type="PROSITE" id="PS00636">
    <property type="entry name" value="DNAJ_1"/>
    <property type="match status" value="1"/>
</dbReference>
<feature type="non-terminal residue" evidence="8">
    <location>
        <position position="263"/>
    </location>
</feature>
<dbReference type="InterPro" id="IPR001305">
    <property type="entry name" value="HSP_DnaJ_Cys-rich_dom"/>
</dbReference>
<name>X0UUL3_9ZZZZ</name>
<dbReference type="AlphaFoldDB" id="X0UUL3"/>
<dbReference type="Gene3D" id="2.10.230.10">
    <property type="entry name" value="Heat shock protein DnaJ, cysteine-rich domain"/>
    <property type="match status" value="1"/>
</dbReference>
<evidence type="ECO:0000259" key="6">
    <source>
        <dbReference type="PROSITE" id="PS50076"/>
    </source>
</evidence>
<dbReference type="SUPFAM" id="SSF49493">
    <property type="entry name" value="HSP40/DnaJ peptide-binding domain"/>
    <property type="match status" value="1"/>
</dbReference>
<dbReference type="EMBL" id="BARS01029871">
    <property type="protein sequence ID" value="GAG09539.1"/>
    <property type="molecule type" value="Genomic_DNA"/>
</dbReference>
<dbReference type="SUPFAM" id="SSF57938">
    <property type="entry name" value="DnaJ/Hsp40 cysteine-rich domain"/>
    <property type="match status" value="1"/>
</dbReference>
<feature type="non-terminal residue" evidence="8">
    <location>
        <position position="1"/>
    </location>
</feature>
<proteinExistence type="predicted"/>
<dbReference type="InterPro" id="IPR001623">
    <property type="entry name" value="DnaJ_domain"/>
</dbReference>
<dbReference type="GO" id="GO:0042026">
    <property type="term" value="P:protein refolding"/>
    <property type="evidence" value="ECO:0007669"/>
    <property type="project" value="TreeGrafter"/>
</dbReference>
<evidence type="ECO:0000256" key="3">
    <source>
        <dbReference type="ARBA" id="ARBA00022771"/>
    </source>
</evidence>
<dbReference type="PROSITE" id="PS50076">
    <property type="entry name" value="DNAJ_2"/>
    <property type="match status" value="1"/>
</dbReference>
<dbReference type="CDD" id="cd06257">
    <property type="entry name" value="DnaJ"/>
    <property type="match status" value="1"/>
</dbReference>
<keyword evidence="3" id="KW-0863">Zinc-finger</keyword>
<dbReference type="GO" id="GO:0005737">
    <property type="term" value="C:cytoplasm"/>
    <property type="evidence" value="ECO:0007669"/>
    <property type="project" value="TreeGrafter"/>
</dbReference>
<accession>X0UUL3</accession>
<reference evidence="8" key="1">
    <citation type="journal article" date="2014" name="Front. Microbiol.">
        <title>High frequency of phylogenetically diverse reductive dehalogenase-homologous genes in deep subseafloor sedimentary metagenomes.</title>
        <authorList>
            <person name="Kawai M."/>
            <person name="Futagami T."/>
            <person name="Toyoda A."/>
            <person name="Takaki Y."/>
            <person name="Nishi S."/>
            <person name="Hori S."/>
            <person name="Arai W."/>
            <person name="Tsubouchi T."/>
            <person name="Morono Y."/>
            <person name="Uchiyama I."/>
            <person name="Ito T."/>
            <person name="Fujiyama A."/>
            <person name="Inagaki F."/>
            <person name="Takami H."/>
        </authorList>
    </citation>
    <scope>NUCLEOTIDE SEQUENCE</scope>
    <source>
        <strain evidence="8">Expedition CK06-06</strain>
    </source>
</reference>
<dbReference type="GO" id="GO:0008270">
    <property type="term" value="F:zinc ion binding"/>
    <property type="evidence" value="ECO:0007669"/>
    <property type="project" value="UniProtKB-KW"/>
</dbReference>
<feature type="domain" description="CR-type" evidence="7">
    <location>
        <begin position="131"/>
        <end position="213"/>
    </location>
</feature>
<dbReference type="InterPro" id="IPR036869">
    <property type="entry name" value="J_dom_sf"/>
</dbReference>
<organism evidence="8">
    <name type="scientific">marine sediment metagenome</name>
    <dbReference type="NCBI Taxonomy" id="412755"/>
    <lineage>
        <taxon>unclassified sequences</taxon>
        <taxon>metagenomes</taxon>
        <taxon>ecological metagenomes</taxon>
    </lineage>
</organism>
<protein>
    <recommendedName>
        <fullName evidence="9">J domain-containing protein</fullName>
    </recommendedName>
</protein>
<keyword evidence="5" id="KW-0143">Chaperone</keyword>
<dbReference type="SUPFAM" id="SSF46565">
    <property type="entry name" value="Chaperone J-domain"/>
    <property type="match status" value="1"/>
</dbReference>
<dbReference type="Pfam" id="PF01556">
    <property type="entry name" value="DnaJ_C"/>
    <property type="match status" value="1"/>
</dbReference>
<evidence type="ECO:0008006" key="9">
    <source>
        <dbReference type="Google" id="ProtNLM"/>
    </source>
</evidence>
<dbReference type="SMART" id="SM00271">
    <property type="entry name" value="DnaJ"/>
    <property type="match status" value="1"/>
</dbReference>
<keyword evidence="1" id="KW-0479">Metal-binding</keyword>
<dbReference type="FunFam" id="2.10.230.10:FF:000002">
    <property type="entry name" value="Molecular chaperone DnaJ"/>
    <property type="match status" value="1"/>
</dbReference>
<evidence type="ECO:0000256" key="2">
    <source>
        <dbReference type="ARBA" id="ARBA00022737"/>
    </source>
</evidence>
<evidence type="ECO:0000313" key="8">
    <source>
        <dbReference type="EMBL" id="GAG09539.1"/>
    </source>
</evidence>
<evidence type="ECO:0000256" key="1">
    <source>
        <dbReference type="ARBA" id="ARBA00022723"/>
    </source>
</evidence>
<keyword evidence="4" id="KW-0862">Zinc</keyword>
<evidence type="ECO:0000256" key="4">
    <source>
        <dbReference type="ARBA" id="ARBA00022833"/>
    </source>
</evidence>
<evidence type="ECO:0000256" key="5">
    <source>
        <dbReference type="ARBA" id="ARBA00023186"/>
    </source>
</evidence>